<accession>A0A8H6ECF2</accession>
<dbReference type="RefSeq" id="XP_037186446.1">
    <property type="nucleotide sequence ID" value="XM_037340803.1"/>
</dbReference>
<keyword evidence="2 7" id="KW-0812">Transmembrane</keyword>
<dbReference type="GO" id="GO:0016020">
    <property type="term" value="C:membrane"/>
    <property type="evidence" value="ECO:0007669"/>
    <property type="project" value="UniProtKB-SubCell"/>
</dbReference>
<comment type="similarity">
    <text evidence="5">Belongs to the SAT4 family.</text>
</comment>
<proteinExistence type="inferred from homology"/>
<evidence type="ECO:0000256" key="3">
    <source>
        <dbReference type="ARBA" id="ARBA00022989"/>
    </source>
</evidence>
<dbReference type="Proteomes" id="UP000531561">
    <property type="component" value="Unassembled WGS sequence"/>
</dbReference>
<evidence type="ECO:0000256" key="2">
    <source>
        <dbReference type="ARBA" id="ARBA00022692"/>
    </source>
</evidence>
<evidence type="ECO:0000313" key="9">
    <source>
        <dbReference type="EMBL" id="KAF5867497.1"/>
    </source>
</evidence>
<sequence length="365" mass="39666">MAPSVDINTAPQLVLIIVPTIALTFTTIAVALRFYSRTLSRVKYGLDDWLALASLPFAYGLHIALCIGVAYGGLGVSAQYLQPSNMVLITSGAIYGTAVTLLQLSILSFYLRLFKVSRWHNICCYIVMGICVAWWIAFFGGTMGDCVPLDKLWNPMLAGKCVDQNKACGSTGIAHIIIDLIILSLPMPVIWQLKMAKARKLQISFIFALGLFATVCSILRISCIVGLVKINHADFTLSSWMSFLFEMLEVATGIICVCLPSLPAVYTKAISSPFGSYTKRLLSSLLFKSQSQTLGSDPLPSQEGYFGKASNNSSSGKHSMNVKSDSHIAITSHIAVSSESARSNDRTSDISMDQYPSRTRGGMQV</sequence>
<comment type="caution">
    <text evidence="9">The sequence shown here is derived from an EMBL/GenBank/DDBJ whole genome shotgun (WGS) entry which is preliminary data.</text>
</comment>
<dbReference type="Pfam" id="PF20684">
    <property type="entry name" value="Fung_rhodopsin"/>
    <property type="match status" value="1"/>
</dbReference>
<protein>
    <submittedName>
        <fullName evidence="9">Putative integral membrane protein</fullName>
    </submittedName>
</protein>
<gene>
    <name evidence="9" type="ORF">Bfra_010470</name>
</gene>
<organism evidence="9 10">
    <name type="scientific">Botrytis fragariae</name>
    <dbReference type="NCBI Taxonomy" id="1964551"/>
    <lineage>
        <taxon>Eukaryota</taxon>
        <taxon>Fungi</taxon>
        <taxon>Dikarya</taxon>
        <taxon>Ascomycota</taxon>
        <taxon>Pezizomycotina</taxon>
        <taxon>Leotiomycetes</taxon>
        <taxon>Helotiales</taxon>
        <taxon>Sclerotiniaceae</taxon>
        <taxon>Botrytis</taxon>
    </lineage>
</organism>
<feature type="region of interest" description="Disordered" evidence="6">
    <location>
        <begin position="335"/>
        <end position="365"/>
    </location>
</feature>
<keyword evidence="4 7" id="KW-0472">Membrane</keyword>
<dbReference type="InterPro" id="IPR049326">
    <property type="entry name" value="Rhodopsin_dom_fungi"/>
</dbReference>
<dbReference type="PANTHER" id="PTHR33048">
    <property type="entry name" value="PTH11-LIKE INTEGRAL MEMBRANE PROTEIN (AFU_ORTHOLOGUE AFUA_5G11245)"/>
    <property type="match status" value="1"/>
</dbReference>
<evidence type="ECO:0000313" key="10">
    <source>
        <dbReference type="Proteomes" id="UP000531561"/>
    </source>
</evidence>
<feature type="transmembrane region" description="Helical" evidence="7">
    <location>
        <begin position="48"/>
        <end position="74"/>
    </location>
</feature>
<feature type="transmembrane region" description="Helical" evidence="7">
    <location>
        <begin position="172"/>
        <end position="191"/>
    </location>
</feature>
<dbReference type="AlphaFoldDB" id="A0A8H6ECF2"/>
<feature type="transmembrane region" description="Helical" evidence="7">
    <location>
        <begin position="12"/>
        <end position="36"/>
    </location>
</feature>
<dbReference type="EMBL" id="JABFCT010000028">
    <property type="protein sequence ID" value="KAF5867497.1"/>
    <property type="molecule type" value="Genomic_DNA"/>
</dbReference>
<evidence type="ECO:0000256" key="1">
    <source>
        <dbReference type="ARBA" id="ARBA00004141"/>
    </source>
</evidence>
<reference evidence="9 10" key="1">
    <citation type="journal article" date="2020" name="Phytopathology">
        <title>A high-quality genome resource of Botrytis fragariae, a new and rapidly spreading fungal pathogen causing strawberry gray mold in the U.S.A.</title>
        <authorList>
            <person name="Wu Y."/>
            <person name="Saski C.A."/>
            <person name="Schnabel G."/>
            <person name="Xiao S."/>
            <person name="Hu M."/>
        </authorList>
    </citation>
    <scope>NUCLEOTIDE SEQUENCE [LARGE SCALE GENOMIC DNA]</scope>
    <source>
        <strain evidence="9 10">BVB16</strain>
    </source>
</reference>
<dbReference type="PANTHER" id="PTHR33048:SF47">
    <property type="entry name" value="INTEGRAL MEMBRANE PROTEIN-RELATED"/>
    <property type="match status" value="1"/>
</dbReference>
<dbReference type="GeneID" id="59264495"/>
<evidence type="ECO:0000256" key="6">
    <source>
        <dbReference type="SAM" id="MobiDB-lite"/>
    </source>
</evidence>
<keyword evidence="10" id="KW-1185">Reference proteome</keyword>
<evidence type="ECO:0000256" key="4">
    <source>
        <dbReference type="ARBA" id="ARBA00023136"/>
    </source>
</evidence>
<evidence type="ECO:0000256" key="5">
    <source>
        <dbReference type="ARBA" id="ARBA00038359"/>
    </source>
</evidence>
<keyword evidence="3 7" id="KW-1133">Transmembrane helix</keyword>
<evidence type="ECO:0000259" key="8">
    <source>
        <dbReference type="Pfam" id="PF20684"/>
    </source>
</evidence>
<name>A0A8H6ECF2_9HELO</name>
<feature type="domain" description="Rhodopsin" evidence="8">
    <location>
        <begin position="32"/>
        <end position="265"/>
    </location>
</feature>
<feature type="transmembrane region" description="Helical" evidence="7">
    <location>
        <begin position="122"/>
        <end position="143"/>
    </location>
</feature>
<feature type="transmembrane region" description="Helical" evidence="7">
    <location>
        <begin position="203"/>
        <end position="228"/>
    </location>
</feature>
<dbReference type="OrthoDB" id="10017208at2759"/>
<feature type="transmembrane region" description="Helical" evidence="7">
    <location>
        <begin position="240"/>
        <end position="262"/>
    </location>
</feature>
<dbReference type="InterPro" id="IPR052337">
    <property type="entry name" value="SAT4-like"/>
</dbReference>
<comment type="subcellular location">
    <subcellularLocation>
        <location evidence="1">Membrane</location>
        <topology evidence="1">Multi-pass membrane protein</topology>
    </subcellularLocation>
</comment>
<evidence type="ECO:0000256" key="7">
    <source>
        <dbReference type="SAM" id="Phobius"/>
    </source>
</evidence>
<feature type="transmembrane region" description="Helical" evidence="7">
    <location>
        <begin position="86"/>
        <end position="110"/>
    </location>
</feature>